<evidence type="ECO:0000313" key="6">
    <source>
        <dbReference type="Proteomes" id="UP000028549"/>
    </source>
</evidence>
<dbReference type="OrthoDB" id="1681793at2"/>
<evidence type="ECO:0000256" key="3">
    <source>
        <dbReference type="ARBA" id="ARBA00023163"/>
    </source>
</evidence>
<keyword evidence="1" id="KW-0805">Transcription regulation</keyword>
<dbReference type="InterPro" id="IPR009057">
    <property type="entry name" value="Homeodomain-like_sf"/>
</dbReference>
<dbReference type="InterPro" id="IPR014710">
    <property type="entry name" value="RmlC-like_jellyroll"/>
</dbReference>
<comment type="caution">
    <text evidence="5">The sequence shown here is derived from an EMBL/GenBank/DDBJ whole genome shotgun (WGS) entry which is preliminary data.</text>
</comment>
<evidence type="ECO:0000313" key="5">
    <source>
        <dbReference type="EMBL" id="KEZ48928.1"/>
    </source>
</evidence>
<accession>A0A084GNL6</accession>
<dbReference type="InterPro" id="IPR011051">
    <property type="entry name" value="RmlC_Cupin_sf"/>
</dbReference>
<keyword evidence="6" id="KW-1185">Reference proteome</keyword>
<dbReference type="SMART" id="SM00342">
    <property type="entry name" value="HTH_ARAC"/>
    <property type="match status" value="1"/>
</dbReference>
<dbReference type="Pfam" id="PF12833">
    <property type="entry name" value="HTH_18"/>
    <property type="match status" value="1"/>
</dbReference>
<dbReference type="GO" id="GO:0043565">
    <property type="term" value="F:sequence-specific DNA binding"/>
    <property type="evidence" value="ECO:0007669"/>
    <property type="project" value="InterPro"/>
</dbReference>
<dbReference type="Gene3D" id="1.10.10.60">
    <property type="entry name" value="Homeodomain-like"/>
    <property type="match status" value="2"/>
</dbReference>
<dbReference type="SUPFAM" id="SSF51182">
    <property type="entry name" value="RmlC-like cupins"/>
    <property type="match status" value="1"/>
</dbReference>
<protein>
    <submittedName>
        <fullName evidence="5">AraC family transcriptional regulator</fullName>
    </submittedName>
</protein>
<dbReference type="PROSITE" id="PS01124">
    <property type="entry name" value="HTH_ARAC_FAMILY_2"/>
    <property type="match status" value="1"/>
</dbReference>
<dbReference type="EMBL" id="JNVC02000013">
    <property type="protein sequence ID" value="KEZ48928.1"/>
    <property type="molecule type" value="Genomic_DNA"/>
</dbReference>
<feature type="domain" description="HTH araC/xylS-type" evidence="4">
    <location>
        <begin position="130"/>
        <end position="228"/>
    </location>
</feature>
<dbReference type="Gene3D" id="2.60.120.10">
    <property type="entry name" value="Jelly Rolls"/>
    <property type="match status" value="1"/>
</dbReference>
<dbReference type="GO" id="GO:0003700">
    <property type="term" value="F:DNA-binding transcription factor activity"/>
    <property type="evidence" value="ECO:0007669"/>
    <property type="project" value="InterPro"/>
</dbReference>
<dbReference type="Pfam" id="PF07883">
    <property type="entry name" value="Cupin_2"/>
    <property type="match status" value="1"/>
</dbReference>
<name>A0A084GNL6_METID</name>
<dbReference type="PANTHER" id="PTHR43280">
    <property type="entry name" value="ARAC-FAMILY TRANSCRIPTIONAL REGULATOR"/>
    <property type="match status" value="1"/>
</dbReference>
<dbReference type="InterPro" id="IPR013096">
    <property type="entry name" value="Cupin_2"/>
</dbReference>
<evidence type="ECO:0000256" key="2">
    <source>
        <dbReference type="ARBA" id="ARBA00023125"/>
    </source>
</evidence>
<dbReference type="SUPFAM" id="SSF46689">
    <property type="entry name" value="Homeodomain-like"/>
    <property type="match status" value="2"/>
</dbReference>
<sequence>MESGRQVICEKRTYSREFHSHKHDFGQFLFPLQGSLEIRTDRQQIHLSEDSCFYIPPGYNHVYRSNDRNEFLILDIPTYYLPDETDSLFLNLDQQWSAIRFLLLEEAAGSRPGLNELTRYVTQKLHKALPPSIAWLHEHYNRPVTLEVLAEIEHYHPNYYAAWFKAQTGKSPKAYLSELRMKEAKRLLSGTDLTISRISEDIGFEHVSSFSRWFTGREGVSPKTFRQNG</sequence>
<dbReference type="InterPro" id="IPR018060">
    <property type="entry name" value="HTH_AraC"/>
</dbReference>
<dbReference type="PANTHER" id="PTHR43280:SF26">
    <property type="entry name" value="ARAC-FAMILY TRANSCRIPTIONAL REGULATOR"/>
    <property type="match status" value="1"/>
</dbReference>
<gene>
    <name evidence="5" type="ORF">GS18_0216050</name>
</gene>
<keyword evidence="3" id="KW-0804">Transcription</keyword>
<dbReference type="AlphaFoldDB" id="A0A084GNL6"/>
<proteinExistence type="predicted"/>
<dbReference type="STRING" id="246786.GS18_0216050"/>
<organism evidence="5 6">
    <name type="scientific">Metabacillus indicus</name>
    <name type="common">Bacillus indicus</name>
    <dbReference type="NCBI Taxonomy" id="246786"/>
    <lineage>
        <taxon>Bacteria</taxon>
        <taxon>Bacillati</taxon>
        <taxon>Bacillota</taxon>
        <taxon>Bacilli</taxon>
        <taxon>Bacillales</taxon>
        <taxon>Bacillaceae</taxon>
        <taxon>Metabacillus</taxon>
    </lineage>
</organism>
<evidence type="ECO:0000259" key="4">
    <source>
        <dbReference type="PROSITE" id="PS01124"/>
    </source>
</evidence>
<evidence type="ECO:0000256" key="1">
    <source>
        <dbReference type="ARBA" id="ARBA00023015"/>
    </source>
</evidence>
<dbReference type="Proteomes" id="UP000028549">
    <property type="component" value="Unassembled WGS sequence"/>
</dbReference>
<keyword evidence="2" id="KW-0238">DNA-binding</keyword>
<reference evidence="5 6" key="1">
    <citation type="journal article" date="2005" name="Int. J. Syst. Evol. Microbiol.">
        <title>Bacillus cibi sp. nov., isolated from jeotgal, a traditional Korean fermented seafood.</title>
        <authorList>
            <person name="Yoon J.H."/>
            <person name="Lee C.H."/>
            <person name="Oh T.K."/>
        </authorList>
    </citation>
    <scope>NUCLEOTIDE SEQUENCE [LARGE SCALE GENOMIC DNA]</scope>
    <source>
        <strain evidence="5 6">DSM 16189</strain>
    </source>
</reference>